<gene>
    <name evidence="9" type="ORF">ZHAS_00013362</name>
</gene>
<dbReference type="VEuPathDB" id="VectorBase:ASIS018372"/>
<proteinExistence type="predicted"/>
<evidence type="ECO:0000313" key="11">
    <source>
        <dbReference type="Proteomes" id="UP000030765"/>
    </source>
</evidence>
<reference evidence="10" key="2">
    <citation type="submission" date="2020-05" db="UniProtKB">
        <authorList>
            <consortium name="EnsemblMetazoa"/>
        </authorList>
    </citation>
    <scope>IDENTIFICATION</scope>
</reference>
<evidence type="ECO:0000313" key="9">
    <source>
        <dbReference type="EMBL" id="KFB45430.1"/>
    </source>
</evidence>
<organism evidence="9">
    <name type="scientific">Anopheles sinensis</name>
    <name type="common">Mosquito</name>
    <dbReference type="NCBI Taxonomy" id="74873"/>
    <lineage>
        <taxon>Eukaryota</taxon>
        <taxon>Metazoa</taxon>
        <taxon>Ecdysozoa</taxon>
        <taxon>Arthropoda</taxon>
        <taxon>Hexapoda</taxon>
        <taxon>Insecta</taxon>
        <taxon>Pterygota</taxon>
        <taxon>Neoptera</taxon>
        <taxon>Endopterygota</taxon>
        <taxon>Diptera</taxon>
        <taxon>Nematocera</taxon>
        <taxon>Culicoidea</taxon>
        <taxon>Culicidae</taxon>
        <taxon>Anophelinae</taxon>
        <taxon>Anopheles</taxon>
    </lineage>
</organism>
<dbReference type="PANTHER" id="PTHR47143">
    <property type="entry name" value="TRANSIENT RECEPTOR POTENTIAL CATION CHANNEL PROTEIN PAINLESS"/>
    <property type="match status" value="1"/>
</dbReference>
<dbReference type="EMBL" id="KE525303">
    <property type="protein sequence ID" value="KFB45430.1"/>
    <property type="molecule type" value="Genomic_DNA"/>
</dbReference>
<dbReference type="SUPFAM" id="SSF48403">
    <property type="entry name" value="Ankyrin repeat"/>
    <property type="match status" value="1"/>
</dbReference>
<dbReference type="EMBL" id="ATLV01020589">
    <property type="status" value="NOT_ANNOTATED_CDS"/>
    <property type="molecule type" value="Genomic_DNA"/>
</dbReference>
<dbReference type="AlphaFoldDB" id="A0A084W5D6"/>
<dbReference type="InterPro" id="IPR002110">
    <property type="entry name" value="Ankyrin_rpt"/>
</dbReference>
<reference evidence="9 11" key="1">
    <citation type="journal article" date="2014" name="BMC Genomics">
        <title>Genome sequence of Anopheles sinensis provides insight into genetics basis of mosquito competence for malaria parasites.</title>
        <authorList>
            <person name="Zhou D."/>
            <person name="Zhang D."/>
            <person name="Ding G."/>
            <person name="Shi L."/>
            <person name="Hou Q."/>
            <person name="Ye Y."/>
            <person name="Xu Y."/>
            <person name="Zhou H."/>
            <person name="Xiong C."/>
            <person name="Li S."/>
            <person name="Yu J."/>
            <person name="Hong S."/>
            <person name="Yu X."/>
            <person name="Zou P."/>
            <person name="Chen C."/>
            <person name="Chang X."/>
            <person name="Wang W."/>
            <person name="Lv Y."/>
            <person name="Sun Y."/>
            <person name="Ma L."/>
            <person name="Shen B."/>
            <person name="Zhu C."/>
        </authorList>
    </citation>
    <scope>NUCLEOTIDE SEQUENCE [LARGE SCALE GENOMIC DNA]</scope>
</reference>
<evidence type="ECO:0000256" key="5">
    <source>
        <dbReference type="ARBA" id="ARBA00023065"/>
    </source>
</evidence>
<evidence type="ECO:0000256" key="4">
    <source>
        <dbReference type="ARBA" id="ARBA00023043"/>
    </source>
</evidence>
<dbReference type="InterPro" id="IPR052076">
    <property type="entry name" value="TRP_cation_channel"/>
</dbReference>
<dbReference type="OrthoDB" id="7784786at2759"/>
<keyword evidence="11" id="KW-1185">Reference proteome</keyword>
<dbReference type="STRING" id="74873.A0A084W5D6"/>
<dbReference type="SMART" id="SM00248">
    <property type="entry name" value="ANK"/>
    <property type="match status" value="4"/>
</dbReference>
<keyword evidence="8" id="KW-0472">Membrane</keyword>
<dbReference type="PROSITE" id="PS50088">
    <property type="entry name" value="ANK_REPEAT"/>
    <property type="match status" value="1"/>
</dbReference>
<protein>
    <submittedName>
        <fullName evidence="10">ANK_REP_REGION domain-containing protein</fullName>
    </submittedName>
</protein>
<dbReference type="InterPro" id="IPR036770">
    <property type="entry name" value="Ankyrin_rpt-contain_sf"/>
</dbReference>
<feature type="repeat" description="ANK" evidence="7">
    <location>
        <begin position="270"/>
        <end position="302"/>
    </location>
</feature>
<dbReference type="PANTHER" id="PTHR47143:SF4">
    <property type="entry name" value="TRANSIENT RECEPTOR POTENTIAL CATION CHANNEL PROTEIN PAINLESS"/>
    <property type="match status" value="1"/>
</dbReference>
<dbReference type="Proteomes" id="UP000030765">
    <property type="component" value="Unassembled WGS sequence"/>
</dbReference>
<keyword evidence="4 7" id="KW-0040">ANK repeat</keyword>
<dbReference type="VEuPathDB" id="VectorBase:ASIC013362"/>
<keyword evidence="3" id="KW-0677">Repeat</keyword>
<name>A0A084W5D6_ANOSI</name>
<keyword evidence="8" id="KW-0812">Transmembrane</keyword>
<keyword evidence="2" id="KW-0716">Sensory transduction</keyword>
<dbReference type="GO" id="GO:1902495">
    <property type="term" value="C:transmembrane transporter complex"/>
    <property type="evidence" value="ECO:0007669"/>
    <property type="project" value="TreeGrafter"/>
</dbReference>
<keyword evidence="1" id="KW-0813">Transport</keyword>
<keyword evidence="5" id="KW-0406">Ion transport</keyword>
<dbReference type="Pfam" id="PF13637">
    <property type="entry name" value="Ank_4"/>
    <property type="match status" value="1"/>
</dbReference>
<evidence type="ECO:0000313" key="10">
    <source>
        <dbReference type="EnsemblMetazoa" id="ASIC013362-PA"/>
    </source>
</evidence>
<dbReference type="GO" id="GO:0034220">
    <property type="term" value="P:monoatomic ion transmembrane transport"/>
    <property type="evidence" value="ECO:0007669"/>
    <property type="project" value="UniProtKB-KW"/>
</dbReference>
<dbReference type="EnsemblMetazoa" id="ASIC013362-RA">
    <property type="protein sequence ID" value="ASIC013362-PA"/>
    <property type="gene ID" value="ASIC013362"/>
</dbReference>
<dbReference type="PROSITE" id="PS50297">
    <property type="entry name" value="ANK_REP_REGION"/>
    <property type="match status" value="1"/>
</dbReference>
<keyword evidence="6" id="KW-0407">Ion channel</keyword>
<evidence type="ECO:0000256" key="1">
    <source>
        <dbReference type="ARBA" id="ARBA00022448"/>
    </source>
</evidence>
<dbReference type="OMA" id="NDPEYMI"/>
<evidence type="ECO:0000256" key="7">
    <source>
        <dbReference type="PROSITE-ProRule" id="PRU00023"/>
    </source>
</evidence>
<sequence>MSLDKDNLTALLEDCPNVSSVVEQLYKGRTALFLLFEELNPSNATKAANCIKVLLNHGADVNTSYQSKKQPSVSAIEVLLRGKGRKRQMILQLCLQTGKVALNEKLRKRIQLTFPDILLPEADEERLQKMIFLLEAKNDGKFITSYEEEESEKSFKVEEIQTLLEAAISYGREQVVQNLLDKEMTGEDRAKLLEHSLVSCCKYGIDWILEWLLEEIENEDEVEVINDHPLLALATKKIDRDSDSEQCGFFKCMELLLEDGRIDVNKTDGQGFTALHYAVKLQLDHVQRLLLTNGAYVGGEDLFGRALICKLDPYLLNQHLNECLTENEHSSNDPEYMIKLDFRNFQSPTRSDEMLPIVRLAQSSAGRELLGHPVITSIMLVKWLRISSFFYLNLIIYSMFFFSFTALIMLHYDIDNPNQTMDYFFLAPTFVGLGHS</sequence>
<evidence type="ECO:0000256" key="3">
    <source>
        <dbReference type="ARBA" id="ARBA00022737"/>
    </source>
</evidence>
<evidence type="ECO:0000256" key="2">
    <source>
        <dbReference type="ARBA" id="ARBA00022606"/>
    </source>
</evidence>
<keyword evidence="8" id="KW-1133">Transmembrane helix</keyword>
<evidence type="ECO:0000256" key="8">
    <source>
        <dbReference type="SAM" id="Phobius"/>
    </source>
</evidence>
<dbReference type="GO" id="GO:0022857">
    <property type="term" value="F:transmembrane transporter activity"/>
    <property type="evidence" value="ECO:0007669"/>
    <property type="project" value="TreeGrafter"/>
</dbReference>
<evidence type="ECO:0000256" key="6">
    <source>
        <dbReference type="ARBA" id="ARBA00023303"/>
    </source>
</evidence>
<feature type="transmembrane region" description="Helical" evidence="8">
    <location>
        <begin position="389"/>
        <end position="412"/>
    </location>
</feature>
<dbReference type="Gene3D" id="1.25.40.20">
    <property type="entry name" value="Ankyrin repeat-containing domain"/>
    <property type="match status" value="2"/>
</dbReference>
<accession>A0A084W5D6</accession>